<keyword evidence="1" id="KW-0812">Transmembrane</keyword>
<keyword evidence="1" id="KW-1133">Transmembrane helix</keyword>
<proteinExistence type="predicted"/>
<feature type="transmembrane region" description="Helical" evidence="1">
    <location>
        <begin position="39"/>
        <end position="58"/>
    </location>
</feature>
<protein>
    <recommendedName>
        <fullName evidence="4">Nose resistant to fluoxetine protein 6</fullName>
    </recommendedName>
</protein>
<sequence length="155" mass="17141">MQMEIYIKAHTHAAPLFVGIIFGCLAVRRHRLSRRLQAAAWTLATAVALAALLGVRTWTVGRLPERLESAFFAALHRAAWGIGVGWVMYACATGRGGYVTKILAWPVFYPLGRLSFSVFLVHLIVLATNSVLSRELIPLQSFLHVRLPLSLSGYL</sequence>
<evidence type="ECO:0000256" key="1">
    <source>
        <dbReference type="SAM" id="Phobius"/>
    </source>
</evidence>
<name>A0A9J6F6X9_HAELO</name>
<gene>
    <name evidence="2" type="ORF">HPB48_012939</name>
</gene>
<dbReference type="OrthoDB" id="6494430at2759"/>
<organism evidence="2 3">
    <name type="scientific">Haemaphysalis longicornis</name>
    <name type="common">Bush tick</name>
    <dbReference type="NCBI Taxonomy" id="44386"/>
    <lineage>
        <taxon>Eukaryota</taxon>
        <taxon>Metazoa</taxon>
        <taxon>Ecdysozoa</taxon>
        <taxon>Arthropoda</taxon>
        <taxon>Chelicerata</taxon>
        <taxon>Arachnida</taxon>
        <taxon>Acari</taxon>
        <taxon>Parasitiformes</taxon>
        <taxon>Ixodida</taxon>
        <taxon>Ixodoidea</taxon>
        <taxon>Ixodidae</taxon>
        <taxon>Haemaphysalinae</taxon>
        <taxon>Haemaphysalis</taxon>
    </lineage>
</organism>
<evidence type="ECO:0008006" key="4">
    <source>
        <dbReference type="Google" id="ProtNLM"/>
    </source>
</evidence>
<dbReference type="PANTHER" id="PTHR11161">
    <property type="entry name" value="O-ACYLTRANSFERASE"/>
    <property type="match status" value="1"/>
</dbReference>
<dbReference type="EMBL" id="JABSTR010000001">
    <property type="protein sequence ID" value="KAH9360574.1"/>
    <property type="molecule type" value="Genomic_DNA"/>
</dbReference>
<dbReference type="VEuPathDB" id="VectorBase:HLOH_060378"/>
<reference evidence="2 3" key="1">
    <citation type="journal article" date="2020" name="Cell">
        <title>Large-Scale Comparative Analyses of Tick Genomes Elucidate Their Genetic Diversity and Vector Capacities.</title>
        <authorList>
            <consortium name="Tick Genome and Microbiome Consortium (TIGMIC)"/>
            <person name="Jia N."/>
            <person name="Wang J."/>
            <person name="Shi W."/>
            <person name="Du L."/>
            <person name="Sun Y."/>
            <person name="Zhan W."/>
            <person name="Jiang J.F."/>
            <person name="Wang Q."/>
            <person name="Zhang B."/>
            <person name="Ji P."/>
            <person name="Bell-Sakyi L."/>
            <person name="Cui X.M."/>
            <person name="Yuan T.T."/>
            <person name="Jiang B.G."/>
            <person name="Yang W.F."/>
            <person name="Lam T.T."/>
            <person name="Chang Q.C."/>
            <person name="Ding S.J."/>
            <person name="Wang X.J."/>
            <person name="Zhu J.G."/>
            <person name="Ruan X.D."/>
            <person name="Zhao L."/>
            <person name="Wei J.T."/>
            <person name="Ye R.Z."/>
            <person name="Que T.C."/>
            <person name="Du C.H."/>
            <person name="Zhou Y.H."/>
            <person name="Cheng J.X."/>
            <person name="Dai P.F."/>
            <person name="Guo W.B."/>
            <person name="Han X.H."/>
            <person name="Huang E.J."/>
            <person name="Li L.F."/>
            <person name="Wei W."/>
            <person name="Gao Y.C."/>
            <person name="Liu J.Z."/>
            <person name="Shao H.Z."/>
            <person name="Wang X."/>
            <person name="Wang C.C."/>
            <person name="Yang T.C."/>
            <person name="Huo Q.B."/>
            <person name="Li W."/>
            <person name="Chen H.Y."/>
            <person name="Chen S.E."/>
            <person name="Zhou L.G."/>
            <person name="Ni X.B."/>
            <person name="Tian J.H."/>
            <person name="Sheng Y."/>
            <person name="Liu T."/>
            <person name="Pan Y.S."/>
            <person name="Xia L.Y."/>
            <person name="Li J."/>
            <person name="Zhao F."/>
            <person name="Cao W.C."/>
        </authorList>
    </citation>
    <scope>NUCLEOTIDE SEQUENCE [LARGE SCALE GENOMIC DNA]</scope>
    <source>
        <strain evidence="2">HaeL-2018</strain>
    </source>
</reference>
<dbReference type="Proteomes" id="UP000821853">
    <property type="component" value="Chromosome 1"/>
</dbReference>
<dbReference type="InterPro" id="IPR052728">
    <property type="entry name" value="O2_lipid_transport_reg"/>
</dbReference>
<dbReference type="AlphaFoldDB" id="A0A9J6F6X9"/>
<dbReference type="OMA" id="ISCWISM"/>
<evidence type="ECO:0000313" key="3">
    <source>
        <dbReference type="Proteomes" id="UP000821853"/>
    </source>
</evidence>
<feature type="transmembrane region" description="Helical" evidence="1">
    <location>
        <begin position="103"/>
        <end position="125"/>
    </location>
</feature>
<evidence type="ECO:0000313" key="2">
    <source>
        <dbReference type="EMBL" id="KAH9360574.1"/>
    </source>
</evidence>
<dbReference type="PANTHER" id="PTHR11161:SF0">
    <property type="entry name" value="O-ACYLTRANSFERASE LIKE PROTEIN"/>
    <property type="match status" value="1"/>
</dbReference>
<keyword evidence="1" id="KW-0472">Membrane</keyword>
<feature type="transmembrane region" description="Helical" evidence="1">
    <location>
        <begin position="70"/>
        <end position="91"/>
    </location>
</feature>
<comment type="caution">
    <text evidence="2">The sequence shown here is derived from an EMBL/GenBank/DDBJ whole genome shotgun (WGS) entry which is preliminary data.</text>
</comment>
<accession>A0A9J6F6X9</accession>
<keyword evidence="3" id="KW-1185">Reference proteome</keyword>